<feature type="signal peptide" evidence="1">
    <location>
        <begin position="1"/>
        <end position="19"/>
    </location>
</feature>
<feature type="chain" id="PRO_5032928615" evidence="1">
    <location>
        <begin position="20"/>
        <end position="99"/>
    </location>
</feature>
<protein>
    <submittedName>
        <fullName evidence="2">Uncharacterized protein</fullName>
    </submittedName>
</protein>
<evidence type="ECO:0000313" key="3">
    <source>
        <dbReference type="Proteomes" id="UP000636709"/>
    </source>
</evidence>
<keyword evidence="1" id="KW-0732">Signal</keyword>
<gene>
    <name evidence="2" type="ORF">HU200_036154</name>
</gene>
<accession>A0A835EME8</accession>
<reference evidence="2" key="1">
    <citation type="submission" date="2020-07" db="EMBL/GenBank/DDBJ databases">
        <title>Genome sequence and genetic diversity analysis of an under-domesticated orphan crop, white fonio (Digitaria exilis).</title>
        <authorList>
            <person name="Bennetzen J.L."/>
            <person name="Chen S."/>
            <person name="Ma X."/>
            <person name="Wang X."/>
            <person name="Yssel A.E.J."/>
            <person name="Chaluvadi S.R."/>
            <person name="Johnson M."/>
            <person name="Gangashetty P."/>
            <person name="Hamidou F."/>
            <person name="Sanogo M.D."/>
            <person name="Zwaenepoel A."/>
            <person name="Wallace J."/>
            <person name="Van De Peer Y."/>
            <person name="Van Deynze A."/>
        </authorList>
    </citation>
    <scope>NUCLEOTIDE SEQUENCE</scope>
    <source>
        <tissue evidence="2">Leaves</tissue>
    </source>
</reference>
<evidence type="ECO:0000256" key="1">
    <source>
        <dbReference type="SAM" id="SignalP"/>
    </source>
</evidence>
<dbReference type="Proteomes" id="UP000636709">
    <property type="component" value="Unassembled WGS sequence"/>
</dbReference>
<sequence length="99" mass="10203">MALKTVILAILLLLSLVSADPIRAQQLGGSERQELMENGSGDGGMVAGGVSPRSECTEKALYHGPCLEMVCVAGCLLQVRSGGHCKGGLFGACMCFVCS</sequence>
<proteinExistence type="predicted"/>
<comment type="caution">
    <text evidence="2">The sequence shown here is derived from an EMBL/GenBank/DDBJ whole genome shotgun (WGS) entry which is preliminary data.</text>
</comment>
<name>A0A835EME8_9POAL</name>
<evidence type="ECO:0000313" key="2">
    <source>
        <dbReference type="EMBL" id="KAF8697157.1"/>
    </source>
</evidence>
<organism evidence="2 3">
    <name type="scientific">Digitaria exilis</name>
    <dbReference type="NCBI Taxonomy" id="1010633"/>
    <lineage>
        <taxon>Eukaryota</taxon>
        <taxon>Viridiplantae</taxon>
        <taxon>Streptophyta</taxon>
        <taxon>Embryophyta</taxon>
        <taxon>Tracheophyta</taxon>
        <taxon>Spermatophyta</taxon>
        <taxon>Magnoliopsida</taxon>
        <taxon>Liliopsida</taxon>
        <taxon>Poales</taxon>
        <taxon>Poaceae</taxon>
        <taxon>PACMAD clade</taxon>
        <taxon>Panicoideae</taxon>
        <taxon>Panicodae</taxon>
        <taxon>Paniceae</taxon>
        <taxon>Anthephorinae</taxon>
        <taxon>Digitaria</taxon>
    </lineage>
</organism>
<dbReference type="AlphaFoldDB" id="A0A835EME8"/>
<dbReference type="EMBL" id="JACEFO010001877">
    <property type="protein sequence ID" value="KAF8697157.1"/>
    <property type="molecule type" value="Genomic_DNA"/>
</dbReference>
<keyword evidence="3" id="KW-1185">Reference proteome</keyword>
<dbReference type="OrthoDB" id="656474at2759"/>